<feature type="compositionally biased region" description="Polar residues" evidence="1">
    <location>
        <begin position="10"/>
        <end position="19"/>
    </location>
</feature>
<organism evidence="2 3">
    <name type="scientific">Oceanidesulfovibrio marinus</name>
    <dbReference type="NCBI Taxonomy" id="370038"/>
    <lineage>
        <taxon>Bacteria</taxon>
        <taxon>Pseudomonadati</taxon>
        <taxon>Thermodesulfobacteriota</taxon>
        <taxon>Desulfovibrionia</taxon>
        <taxon>Desulfovibrionales</taxon>
        <taxon>Desulfovibrionaceae</taxon>
        <taxon>Oceanidesulfovibrio</taxon>
    </lineage>
</organism>
<dbReference type="AlphaFoldDB" id="A0A6P1ZD79"/>
<dbReference type="EMBL" id="QMIF01000378">
    <property type="protein sequence ID" value="TVM23279.1"/>
    <property type="molecule type" value="Genomic_DNA"/>
</dbReference>
<feature type="region of interest" description="Disordered" evidence="1">
    <location>
        <begin position="1"/>
        <end position="24"/>
    </location>
</feature>
<accession>A0A6P1ZD79</accession>
<name>A0A6P1ZD79_9BACT</name>
<dbReference type="Proteomes" id="UP000434052">
    <property type="component" value="Unassembled WGS sequence"/>
</dbReference>
<reference evidence="2 3" key="1">
    <citation type="submission" date="2018-06" db="EMBL/GenBank/DDBJ databases">
        <title>Complete genome of Desulfovibrio marinus P48SEP.</title>
        <authorList>
            <person name="Crispim J.S."/>
            <person name="Vidigal P.M.P."/>
            <person name="Silva L.C.F."/>
            <person name="Araujo L.C."/>
            <person name="Laguardia C.N."/>
            <person name="Dias R.S."/>
            <person name="Sousa M.P."/>
            <person name="Paula S.O."/>
            <person name="Silva C."/>
        </authorList>
    </citation>
    <scope>NUCLEOTIDE SEQUENCE [LARGE SCALE GENOMIC DNA]</scope>
    <source>
        <strain evidence="2 3">P48SEP</strain>
    </source>
</reference>
<gene>
    <name evidence="2" type="ORF">DQK91_23660</name>
</gene>
<sequence length="84" mass="8714">MKASLGEWLQQGQPSSTILDRSPVARRSSGYSCVNGVTTTSPISPVGTGLPVAESQIFAQQLGDSFMPVSSRHSSAAPPRSAVP</sequence>
<evidence type="ECO:0000256" key="1">
    <source>
        <dbReference type="SAM" id="MobiDB-lite"/>
    </source>
</evidence>
<proteinExistence type="predicted"/>
<evidence type="ECO:0000313" key="3">
    <source>
        <dbReference type="Proteomes" id="UP000434052"/>
    </source>
</evidence>
<evidence type="ECO:0000313" key="2">
    <source>
        <dbReference type="EMBL" id="TVM23279.1"/>
    </source>
</evidence>
<comment type="caution">
    <text evidence="2">The sequence shown here is derived from an EMBL/GenBank/DDBJ whole genome shotgun (WGS) entry which is preliminary data.</text>
</comment>
<protein>
    <submittedName>
        <fullName evidence="2">Uncharacterized protein</fullName>
    </submittedName>
</protein>